<keyword evidence="7" id="KW-1133">Transmembrane helix</keyword>
<evidence type="ECO:0000256" key="7">
    <source>
        <dbReference type="SAM" id="Phobius"/>
    </source>
</evidence>
<dbReference type="PANTHER" id="PTHR34978">
    <property type="entry name" value="POSSIBLE SENSOR-TRANSDUCER PROTEIN BLAR"/>
    <property type="match status" value="1"/>
</dbReference>
<dbReference type="PANTHER" id="PTHR34978:SF3">
    <property type="entry name" value="SLR0241 PROTEIN"/>
    <property type="match status" value="1"/>
</dbReference>
<feature type="transmembrane region" description="Helical" evidence="7">
    <location>
        <begin position="281"/>
        <end position="303"/>
    </location>
</feature>
<keyword evidence="10" id="KW-1185">Reference proteome</keyword>
<dbReference type="GO" id="GO:0004222">
    <property type="term" value="F:metalloendopeptidase activity"/>
    <property type="evidence" value="ECO:0007669"/>
    <property type="project" value="InterPro"/>
</dbReference>
<keyword evidence="1 6" id="KW-0645">Protease</keyword>
<dbReference type="GO" id="GO:0046872">
    <property type="term" value="F:metal ion binding"/>
    <property type="evidence" value="ECO:0007669"/>
    <property type="project" value="UniProtKB-KW"/>
</dbReference>
<dbReference type="InterPro" id="IPR052173">
    <property type="entry name" value="Beta-lactam_resp_regulator"/>
</dbReference>
<comment type="cofactor">
    <cofactor evidence="6">
        <name>Zn(2+)</name>
        <dbReference type="ChEBI" id="CHEBI:29105"/>
    </cofactor>
    <text evidence="6">Binds 1 zinc ion per subunit.</text>
</comment>
<comment type="caution">
    <text evidence="9">The sequence shown here is derived from an EMBL/GenBank/DDBJ whole genome shotgun (WGS) entry which is preliminary data.</text>
</comment>
<evidence type="ECO:0000256" key="2">
    <source>
        <dbReference type="ARBA" id="ARBA00022723"/>
    </source>
</evidence>
<dbReference type="OrthoDB" id="9785340at2"/>
<dbReference type="GO" id="GO:0006508">
    <property type="term" value="P:proteolysis"/>
    <property type="evidence" value="ECO:0007669"/>
    <property type="project" value="UniProtKB-KW"/>
</dbReference>
<dbReference type="Gene3D" id="3.30.2010.10">
    <property type="entry name" value="Metalloproteases ('zincins'), catalytic domain"/>
    <property type="match status" value="1"/>
</dbReference>
<feature type="transmembrane region" description="Helical" evidence="7">
    <location>
        <begin position="62"/>
        <end position="82"/>
    </location>
</feature>
<dbReference type="EMBL" id="SHKV01000001">
    <property type="protein sequence ID" value="RZU30695.1"/>
    <property type="molecule type" value="Genomic_DNA"/>
</dbReference>
<evidence type="ECO:0000256" key="4">
    <source>
        <dbReference type="ARBA" id="ARBA00022833"/>
    </source>
</evidence>
<keyword evidence="5 6" id="KW-0482">Metalloprotease</keyword>
<reference evidence="9 10" key="1">
    <citation type="submission" date="2019-02" db="EMBL/GenBank/DDBJ databases">
        <title>Sequencing the genomes of 1000 actinobacteria strains.</title>
        <authorList>
            <person name="Klenk H.-P."/>
        </authorList>
    </citation>
    <scope>NUCLEOTIDE SEQUENCE [LARGE SCALE GENOMIC DNA]</scope>
    <source>
        <strain evidence="9 10">DSM 44509</strain>
    </source>
</reference>
<protein>
    <submittedName>
        <fullName evidence="9">Peptidase M48-like protein</fullName>
    </submittedName>
</protein>
<sequence>MTTTVALLALAATLVVLAPRALGAGWADRSPRLAVGAWQAASVSVLVSVVLAGLALLVPAGVVADGLASILDACAATIAAVYGSPGQLTAVLVGVLLSGGVLLRLGWVAVRSRLRDRRERRRLRGGLLVGARREQSLGAVVLESDHAAAFCLPGRRRAVVVTTAALRLLSADELSAVLAHERAHLRGRHHLAVGAARILDRAFPGVPLFSRSRAETERLVELLADDAAARQVNRVEVASALVTLAGMRAPAAALAAAQGAGALRVTRLLRPAAPLGAAQRMAAVTAAVLVVTGPVALAAWPLLSAVSSGLCVLPGSGWV</sequence>
<evidence type="ECO:0000256" key="5">
    <source>
        <dbReference type="ARBA" id="ARBA00023049"/>
    </source>
</evidence>
<keyword evidence="4 6" id="KW-0862">Zinc</keyword>
<gene>
    <name evidence="9" type="ORF">BKA19_0320</name>
</gene>
<evidence type="ECO:0000313" key="10">
    <source>
        <dbReference type="Proteomes" id="UP000292507"/>
    </source>
</evidence>
<keyword evidence="7" id="KW-0472">Membrane</keyword>
<evidence type="ECO:0000256" key="3">
    <source>
        <dbReference type="ARBA" id="ARBA00022801"/>
    </source>
</evidence>
<dbReference type="Proteomes" id="UP000292507">
    <property type="component" value="Unassembled WGS sequence"/>
</dbReference>
<proteinExistence type="inferred from homology"/>
<keyword evidence="2" id="KW-0479">Metal-binding</keyword>
<name>A0A4Q7Y496_9ACTN</name>
<evidence type="ECO:0000256" key="6">
    <source>
        <dbReference type="RuleBase" id="RU003983"/>
    </source>
</evidence>
<feature type="domain" description="Peptidase M48" evidence="8">
    <location>
        <begin position="139"/>
        <end position="192"/>
    </location>
</feature>
<evidence type="ECO:0000256" key="1">
    <source>
        <dbReference type="ARBA" id="ARBA00022670"/>
    </source>
</evidence>
<dbReference type="InterPro" id="IPR001915">
    <property type="entry name" value="Peptidase_M48"/>
</dbReference>
<feature type="transmembrane region" description="Helical" evidence="7">
    <location>
        <begin position="33"/>
        <end position="57"/>
    </location>
</feature>
<dbReference type="Pfam" id="PF01435">
    <property type="entry name" value="Peptidase_M48"/>
    <property type="match status" value="1"/>
</dbReference>
<keyword evidence="3 6" id="KW-0378">Hydrolase</keyword>
<dbReference type="RefSeq" id="WP_130504129.1">
    <property type="nucleotide sequence ID" value="NZ_POQT01000032.1"/>
</dbReference>
<accession>A0A4Q7Y496</accession>
<feature type="transmembrane region" description="Helical" evidence="7">
    <location>
        <begin position="88"/>
        <end position="110"/>
    </location>
</feature>
<organism evidence="9 10">
    <name type="scientific">Blastococcus saxobsidens</name>
    <dbReference type="NCBI Taxonomy" id="138336"/>
    <lineage>
        <taxon>Bacteria</taxon>
        <taxon>Bacillati</taxon>
        <taxon>Actinomycetota</taxon>
        <taxon>Actinomycetes</taxon>
        <taxon>Geodermatophilales</taxon>
        <taxon>Geodermatophilaceae</taxon>
        <taxon>Blastococcus</taxon>
    </lineage>
</organism>
<dbReference type="AlphaFoldDB" id="A0A4Q7Y496"/>
<dbReference type="CDD" id="cd07326">
    <property type="entry name" value="M56_BlaR1_MecR1_like"/>
    <property type="match status" value="1"/>
</dbReference>
<evidence type="ECO:0000313" key="9">
    <source>
        <dbReference type="EMBL" id="RZU30695.1"/>
    </source>
</evidence>
<comment type="similarity">
    <text evidence="6">Belongs to the peptidase M48 family.</text>
</comment>
<evidence type="ECO:0000259" key="8">
    <source>
        <dbReference type="Pfam" id="PF01435"/>
    </source>
</evidence>
<keyword evidence="7" id="KW-0812">Transmembrane</keyword>